<dbReference type="Gene3D" id="3.90.1720.10">
    <property type="entry name" value="endopeptidase domain like (from Nostoc punctiforme)"/>
    <property type="match status" value="1"/>
</dbReference>
<evidence type="ECO:0000256" key="5">
    <source>
        <dbReference type="SAM" id="MobiDB-lite"/>
    </source>
</evidence>
<name>A0ABQ4M0X4_9BACL</name>
<evidence type="ECO:0000313" key="9">
    <source>
        <dbReference type="EMBL" id="GIO69191.1"/>
    </source>
</evidence>
<dbReference type="InterPro" id="IPR000064">
    <property type="entry name" value="NLP_P60_dom"/>
</dbReference>
<dbReference type="SMART" id="SM00287">
    <property type="entry name" value="SH3b"/>
    <property type="match status" value="1"/>
</dbReference>
<gene>
    <name evidence="9" type="ORF">J21TS3_40120</name>
</gene>
<comment type="similarity">
    <text evidence="1">Belongs to the peptidase C40 family.</text>
</comment>
<evidence type="ECO:0008006" key="11">
    <source>
        <dbReference type="Google" id="ProtNLM"/>
    </source>
</evidence>
<evidence type="ECO:0000256" key="3">
    <source>
        <dbReference type="ARBA" id="ARBA00022801"/>
    </source>
</evidence>
<evidence type="ECO:0000256" key="6">
    <source>
        <dbReference type="SAM" id="SignalP"/>
    </source>
</evidence>
<keyword evidence="3" id="KW-0378">Hydrolase</keyword>
<dbReference type="RefSeq" id="WP_212951873.1">
    <property type="nucleotide sequence ID" value="NZ_BORW01000027.1"/>
</dbReference>
<feature type="domain" description="SH3b" evidence="7">
    <location>
        <begin position="36"/>
        <end position="105"/>
    </location>
</feature>
<comment type="caution">
    <text evidence="9">The sequence shown here is derived from an EMBL/GenBank/DDBJ whole genome shotgun (WGS) entry which is preliminary data.</text>
</comment>
<dbReference type="Proteomes" id="UP000680638">
    <property type="component" value="Unassembled WGS sequence"/>
</dbReference>
<evidence type="ECO:0000259" key="7">
    <source>
        <dbReference type="PROSITE" id="PS51781"/>
    </source>
</evidence>
<dbReference type="PANTHER" id="PTHR47053:SF3">
    <property type="entry name" value="GAMMA-D-GLUTAMYL-L-LYSINE DIPEPTIDYL-PEPTIDASE"/>
    <property type="match status" value="1"/>
</dbReference>
<protein>
    <recommendedName>
        <fullName evidence="11">Hydrolase Nlp/P60</fullName>
    </recommendedName>
</protein>
<accession>A0ABQ4M0X4</accession>
<dbReference type="SUPFAM" id="SSF54001">
    <property type="entry name" value="Cysteine proteinases"/>
    <property type="match status" value="1"/>
</dbReference>
<reference evidence="9 10" key="1">
    <citation type="submission" date="2021-03" db="EMBL/GenBank/DDBJ databases">
        <title>Antimicrobial resistance genes in bacteria isolated from Japanese honey, and their potential for conferring macrolide and lincosamide resistance in the American foulbrood pathogen Paenibacillus larvae.</title>
        <authorList>
            <person name="Okamoto M."/>
            <person name="Kumagai M."/>
            <person name="Kanamori H."/>
            <person name="Takamatsu D."/>
        </authorList>
    </citation>
    <scope>NUCLEOTIDE SEQUENCE [LARGE SCALE GENOMIC DNA]</scope>
    <source>
        <strain evidence="9 10">J21TS3</strain>
    </source>
</reference>
<dbReference type="PANTHER" id="PTHR47053">
    <property type="entry name" value="MUREIN DD-ENDOPEPTIDASE MEPH-RELATED"/>
    <property type="match status" value="1"/>
</dbReference>
<sequence>MFNIKKCLIGCLLVSAVIPGAALLPGSKADAASISAPKSAVTPTGVIQASVRLRDKPSSSGQVIGYLKNGDKVTILESSTAYFYKVKTPSGKVGYTSSDERYITVPGEASPGSGSAAPSGSGSGAPQATPLIASEAGEAIERVIQTGMKYLGTPYEFGSDRNQTNTFDCSAFTRQIFKEGAGIVLPMDSRQQGAWVKQNSQAVYDIDCLKRGDLVFFVNDIGSAGSAAAGADKDHERITHVAVYLGEGKLLHTYSQKAGGVVVTDFSNSWKLRFLFGGSIIR</sequence>
<keyword evidence="10" id="KW-1185">Reference proteome</keyword>
<organism evidence="9 10">
    <name type="scientific">Paenibacillus cookii</name>
    <dbReference type="NCBI Taxonomy" id="157839"/>
    <lineage>
        <taxon>Bacteria</taxon>
        <taxon>Bacillati</taxon>
        <taxon>Bacillota</taxon>
        <taxon>Bacilli</taxon>
        <taxon>Bacillales</taxon>
        <taxon>Paenibacillaceae</taxon>
        <taxon>Paenibacillus</taxon>
    </lineage>
</organism>
<feature type="domain" description="NlpC/P60" evidence="8">
    <location>
        <begin position="137"/>
        <end position="281"/>
    </location>
</feature>
<evidence type="ECO:0000259" key="8">
    <source>
        <dbReference type="PROSITE" id="PS51935"/>
    </source>
</evidence>
<keyword evidence="2" id="KW-0645">Protease</keyword>
<feature type="chain" id="PRO_5046808922" description="Hydrolase Nlp/P60" evidence="6">
    <location>
        <begin position="32"/>
        <end position="282"/>
    </location>
</feature>
<dbReference type="InterPro" id="IPR003646">
    <property type="entry name" value="SH3-like_bac-type"/>
</dbReference>
<keyword evidence="4" id="KW-0788">Thiol protease</keyword>
<feature type="region of interest" description="Disordered" evidence="5">
    <location>
        <begin position="104"/>
        <end position="129"/>
    </location>
</feature>
<feature type="signal peptide" evidence="6">
    <location>
        <begin position="1"/>
        <end position="31"/>
    </location>
</feature>
<evidence type="ECO:0000256" key="4">
    <source>
        <dbReference type="ARBA" id="ARBA00022807"/>
    </source>
</evidence>
<dbReference type="Pfam" id="PF00877">
    <property type="entry name" value="NLPC_P60"/>
    <property type="match status" value="1"/>
</dbReference>
<dbReference type="PROSITE" id="PS51781">
    <property type="entry name" value="SH3B"/>
    <property type="match status" value="1"/>
</dbReference>
<dbReference type="Gene3D" id="2.30.30.40">
    <property type="entry name" value="SH3 Domains"/>
    <property type="match status" value="1"/>
</dbReference>
<evidence type="ECO:0000256" key="1">
    <source>
        <dbReference type="ARBA" id="ARBA00007074"/>
    </source>
</evidence>
<dbReference type="EMBL" id="BORW01000027">
    <property type="protein sequence ID" value="GIO69191.1"/>
    <property type="molecule type" value="Genomic_DNA"/>
</dbReference>
<proteinExistence type="inferred from homology"/>
<evidence type="ECO:0000256" key="2">
    <source>
        <dbReference type="ARBA" id="ARBA00022670"/>
    </source>
</evidence>
<dbReference type="InterPro" id="IPR051202">
    <property type="entry name" value="Peptidase_C40"/>
</dbReference>
<dbReference type="InterPro" id="IPR038765">
    <property type="entry name" value="Papain-like_cys_pep_sf"/>
</dbReference>
<dbReference type="PROSITE" id="PS51935">
    <property type="entry name" value="NLPC_P60"/>
    <property type="match status" value="1"/>
</dbReference>
<evidence type="ECO:0000313" key="10">
    <source>
        <dbReference type="Proteomes" id="UP000680638"/>
    </source>
</evidence>
<feature type="compositionally biased region" description="Low complexity" evidence="5">
    <location>
        <begin position="106"/>
        <end position="126"/>
    </location>
</feature>
<keyword evidence="6" id="KW-0732">Signal</keyword>
<dbReference type="Pfam" id="PF08239">
    <property type="entry name" value="SH3_3"/>
    <property type="match status" value="1"/>
</dbReference>